<keyword evidence="2" id="KW-1185">Reference proteome</keyword>
<accession>A0A1Q3D543</accession>
<protein>
    <submittedName>
        <fullName evidence="1">Uncharacterized protein</fullName>
    </submittedName>
</protein>
<dbReference type="AlphaFoldDB" id="A0A1Q3D543"/>
<feature type="non-terminal residue" evidence="1">
    <location>
        <position position="89"/>
    </location>
</feature>
<dbReference type="EMBL" id="BDDD01004290">
    <property type="protein sequence ID" value="GAV87388.1"/>
    <property type="molecule type" value="Genomic_DNA"/>
</dbReference>
<evidence type="ECO:0000313" key="2">
    <source>
        <dbReference type="Proteomes" id="UP000187406"/>
    </source>
</evidence>
<reference evidence="2" key="1">
    <citation type="submission" date="2016-04" db="EMBL/GenBank/DDBJ databases">
        <title>Cephalotus genome sequencing.</title>
        <authorList>
            <person name="Fukushima K."/>
            <person name="Hasebe M."/>
            <person name="Fang X."/>
        </authorList>
    </citation>
    <scope>NUCLEOTIDE SEQUENCE [LARGE SCALE GENOMIC DNA]</scope>
    <source>
        <strain evidence="2">cv. St1</strain>
    </source>
</reference>
<name>A0A1Q3D543_CEPFO</name>
<dbReference type="Proteomes" id="UP000187406">
    <property type="component" value="Unassembled WGS sequence"/>
</dbReference>
<organism evidence="1 2">
    <name type="scientific">Cephalotus follicularis</name>
    <name type="common">Albany pitcher plant</name>
    <dbReference type="NCBI Taxonomy" id="3775"/>
    <lineage>
        <taxon>Eukaryota</taxon>
        <taxon>Viridiplantae</taxon>
        <taxon>Streptophyta</taxon>
        <taxon>Embryophyta</taxon>
        <taxon>Tracheophyta</taxon>
        <taxon>Spermatophyta</taxon>
        <taxon>Magnoliopsida</taxon>
        <taxon>eudicotyledons</taxon>
        <taxon>Gunneridae</taxon>
        <taxon>Pentapetalae</taxon>
        <taxon>rosids</taxon>
        <taxon>fabids</taxon>
        <taxon>Oxalidales</taxon>
        <taxon>Cephalotaceae</taxon>
        <taxon>Cephalotus</taxon>
    </lineage>
</organism>
<dbReference type="InParanoid" id="A0A1Q3D543"/>
<proteinExistence type="predicted"/>
<gene>
    <name evidence="1" type="ORF">CFOL_v3_30814</name>
</gene>
<evidence type="ECO:0000313" key="1">
    <source>
        <dbReference type="EMBL" id="GAV87388.1"/>
    </source>
</evidence>
<sequence length="89" mass="10472">MGKTRLLPCPTEKPKCRFSSMTKPLQHFYNQIMIDPTFIKNRLHVSIQSEQFINHLAHLFNFLRISARIHTNNLTSTTFINITQMRISI</sequence>
<comment type="caution">
    <text evidence="1">The sequence shown here is derived from an EMBL/GenBank/DDBJ whole genome shotgun (WGS) entry which is preliminary data.</text>
</comment>